<dbReference type="InterPro" id="IPR029025">
    <property type="entry name" value="T3SS_substrate_exporter_C"/>
</dbReference>
<dbReference type="GO" id="GO:0005886">
    <property type="term" value="C:plasma membrane"/>
    <property type="evidence" value="ECO:0007669"/>
    <property type="project" value="TreeGrafter"/>
</dbReference>
<dbReference type="InterPro" id="IPR006135">
    <property type="entry name" value="T3SS_substrate_exporter"/>
</dbReference>
<evidence type="ECO:0000313" key="6">
    <source>
        <dbReference type="Proteomes" id="UP000027341"/>
    </source>
</evidence>
<dbReference type="RefSeq" id="WP_029908282.1">
    <property type="nucleotide sequence ID" value="NZ_AP020335.1"/>
</dbReference>
<evidence type="ECO:0000256" key="2">
    <source>
        <dbReference type="ARBA" id="ARBA00021622"/>
    </source>
</evidence>
<dbReference type="SUPFAM" id="SSF160544">
    <property type="entry name" value="EscU C-terminal domain-like"/>
    <property type="match status" value="1"/>
</dbReference>
<dbReference type="Pfam" id="PF01312">
    <property type="entry name" value="Bac_export_2"/>
    <property type="match status" value="1"/>
</dbReference>
<keyword evidence="3" id="KW-1006">Bacterial flagellum protein export</keyword>
<accession>A0A066ZMS8</accession>
<evidence type="ECO:0000256" key="3">
    <source>
        <dbReference type="ARBA" id="ARBA00023225"/>
    </source>
</evidence>
<comment type="caution">
    <text evidence="5">The sequence shown here is derived from an EMBL/GenBank/DDBJ whole genome shotgun (WGS) entry which is preliminary data.</text>
</comment>
<keyword evidence="3" id="KW-0813">Transport</keyword>
<dbReference type="Proteomes" id="UP000027341">
    <property type="component" value="Unassembled WGS sequence"/>
</dbReference>
<dbReference type="PANTHER" id="PTHR30531">
    <property type="entry name" value="FLAGELLAR BIOSYNTHETIC PROTEIN FLHB"/>
    <property type="match status" value="1"/>
</dbReference>
<evidence type="ECO:0000256" key="1">
    <source>
        <dbReference type="ARBA" id="ARBA00010690"/>
    </source>
</evidence>
<name>A0A066ZMS8_HYDMR</name>
<dbReference type="STRING" id="28885.EI16_00345"/>
<dbReference type="EMBL" id="JMIU01000001">
    <property type="protein sequence ID" value="KDN94802.1"/>
    <property type="molecule type" value="Genomic_DNA"/>
</dbReference>
<evidence type="ECO:0000313" key="5">
    <source>
        <dbReference type="EMBL" id="KDN94802.1"/>
    </source>
</evidence>
<proteinExistence type="inferred from homology"/>
<dbReference type="Gene3D" id="3.40.1690.10">
    <property type="entry name" value="secretion proteins EscU"/>
    <property type="match status" value="1"/>
</dbReference>
<evidence type="ECO:0000256" key="4">
    <source>
        <dbReference type="ARBA" id="ARBA00025078"/>
    </source>
</evidence>
<keyword evidence="3" id="KW-0653">Protein transport</keyword>
<protein>
    <recommendedName>
        <fullName evidence="2">Flagellar biosynthetic protein FlhB</fullName>
    </recommendedName>
</protein>
<gene>
    <name evidence="5" type="ORF">EI16_00345</name>
</gene>
<dbReference type="PANTHER" id="PTHR30531:SF12">
    <property type="entry name" value="FLAGELLAR BIOSYNTHETIC PROTEIN FLHB"/>
    <property type="match status" value="1"/>
</dbReference>
<sequence>MEKVTLDKSVAISLEYDGKGAPTVSAKGYGYVAEAIIQIAKENDIPITSDENLAALLSQVELDSEIPESLYEAVVQVLIFAYQISGKQPELKP</sequence>
<organism evidence="5 6">
    <name type="scientific">Hydrogenovibrio marinus</name>
    <dbReference type="NCBI Taxonomy" id="28885"/>
    <lineage>
        <taxon>Bacteria</taxon>
        <taxon>Pseudomonadati</taxon>
        <taxon>Pseudomonadota</taxon>
        <taxon>Gammaproteobacteria</taxon>
        <taxon>Thiotrichales</taxon>
        <taxon>Piscirickettsiaceae</taxon>
        <taxon>Hydrogenovibrio</taxon>
    </lineage>
</organism>
<dbReference type="GO" id="GO:0009306">
    <property type="term" value="P:protein secretion"/>
    <property type="evidence" value="ECO:0007669"/>
    <property type="project" value="InterPro"/>
</dbReference>
<comment type="function">
    <text evidence="4">Required for formation of the rod structure in the basal body of the flagellar apparatus. Together with FliI and FliH, may constitute the export apparatus of flagellin.</text>
</comment>
<dbReference type="AlphaFoldDB" id="A0A066ZMS8"/>
<keyword evidence="6" id="KW-1185">Reference proteome</keyword>
<reference evidence="5 6" key="1">
    <citation type="submission" date="2014-04" db="EMBL/GenBank/DDBJ databases">
        <title>Draft genome sequence of Hydrogenovibrio marinus MH-110, a model organism for aerobic H2 metabolism.</title>
        <authorList>
            <person name="Cha H.J."/>
            <person name="Jo B.H."/>
            <person name="Hwang B.H."/>
        </authorList>
    </citation>
    <scope>NUCLEOTIDE SEQUENCE [LARGE SCALE GENOMIC DNA]</scope>
    <source>
        <strain evidence="5 6">MH-110</strain>
    </source>
</reference>
<comment type="similarity">
    <text evidence="1">Belongs to the type III secretion exporter family.</text>
</comment>